<sequence>MSSAPEGVFSNFRDSIRLRWKRRRLLWRSFRARHQLSVVINRTKAIRTGDILGFSTLRNEMDRLPAFLAHNRALGVSHFLIVDNGSDDGSAEYLSEQGNVSLWRTGASYKKSRFGVDWLTWLQMRYGHGHWCLTVDADELLLIPHWPERTLADLVGWLEARGRVAFGALMLDLYPRGAVGGSVHVPGEDPLRNLRYFDAGPYRTRRKLPEWNLWVQGGVRDRLFFPDRPERAPTLNKLPLVRWKRHYAYRNSTHSILPRQLNLAYEGPGDAGPCGVLLHTKFLPSIVSRSVEEKARQEHFGAPGHYDSYYDAISGNPDLWCPDSVELHDWKQLEALGLMATGDWR</sequence>
<keyword evidence="1" id="KW-0808">Transferase</keyword>
<protein>
    <submittedName>
        <fullName evidence="1">Glycosyl transferase family 2</fullName>
    </submittedName>
</protein>
<dbReference type="SUPFAM" id="SSF53448">
    <property type="entry name" value="Nucleotide-diphospho-sugar transferases"/>
    <property type="match status" value="1"/>
</dbReference>
<evidence type="ECO:0000313" key="1">
    <source>
        <dbReference type="EMBL" id="SDI81294.1"/>
    </source>
</evidence>
<dbReference type="GO" id="GO:0016740">
    <property type="term" value="F:transferase activity"/>
    <property type="evidence" value="ECO:0007669"/>
    <property type="project" value="UniProtKB-KW"/>
</dbReference>
<dbReference type="Proteomes" id="UP000199382">
    <property type="component" value="Unassembled WGS sequence"/>
</dbReference>
<dbReference type="STRING" id="571298.SAMN04488026_1007100"/>
<evidence type="ECO:0000313" key="2">
    <source>
        <dbReference type="Proteomes" id="UP000199382"/>
    </source>
</evidence>
<dbReference type="RefSeq" id="WP_244520607.1">
    <property type="nucleotide sequence ID" value="NZ_FNEK01000007.1"/>
</dbReference>
<dbReference type="InterPro" id="IPR029044">
    <property type="entry name" value="Nucleotide-diphossugar_trans"/>
</dbReference>
<dbReference type="AlphaFoldDB" id="A0A1G8NM70"/>
<dbReference type="Gene3D" id="3.90.550.10">
    <property type="entry name" value="Spore Coat Polysaccharide Biosynthesis Protein SpsA, Chain A"/>
    <property type="match status" value="1"/>
</dbReference>
<accession>A0A1G8NM70</accession>
<dbReference type="Pfam" id="PF13704">
    <property type="entry name" value="Glyco_tranf_2_4"/>
    <property type="match status" value="1"/>
</dbReference>
<keyword evidence="2" id="KW-1185">Reference proteome</keyword>
<gene>
    <name evidence="1" type="ORF">SAMN04488026_1007100</name>
</gene>
<reference evidence="1 2" key="1">
    <citation type="submission" date="2016-10" db="EMBL/GenBank/DDBJ databases">
        <authorList>
            <person name="de Groot N.N."/>
        </authorList>
    </citation>
    <scope>NUCLEOTIDE SEQUENCE [LARGE SCALE GENOMIC DNA]</scope>
    <source>
        <strain evidence="1 2">DSM 25294</strain>
    </source>
</reference>
<organism evidence="1 2">
    <name type="scientific">Aliiruegeria lutimaris</name>
    <dbReference type="NCBI Taxonomy" id="571298"/>
    <lineage>
        <taxon>Bacteria</taxon>
        <taxon>Pseudomonadati</taxon>
        <taxon>Pseudomonadota</taxon>
        <taxon>Alphaproteobacteria</taxon>
        <taxon>Rhodobacterales</taxon>
        <taxon>Roseobacteraceae</taxon>
        <taxon>Aliiruegeria</taxon>
    </lineage>
</organism>
<name>A0A1G8NM70_9RHOB</name>
<proteinExistence type="predicted"/>
<dbReference type="EMBL" id="FNEK01000007">
    <property type="protein sequence ID" value="SDI81294.1"/>
    <property type="molecule type" value="Genomic_DNA"/>
</dbReference>